<protein>
    <recommendedName>
        <fullName evidence="4">Bacteriophage tail tape measure N-terminal domain-containing protein</fullName>
    </recommendedName>
</protein>
<evidence type="ECO:0008006" key="4">
    <source>
        <dbReference type="Google" id="ProtNLM"/>
    </source>
</evidence>
<accession>A0A9X7YEA3</accession>
<evidence type="ECO:0000313" key="2">
    <source>
        <dbReference type="EMBL" id="QNG47427.1"/>
    </source>
</evidence>
<proteinExistence type="predicted"/>
<gene>
    <name evidence="2" type="ORF">H3V42_07405</name>
</gene>
<keyword evidence="1" id="KW-0175">Coiled coil</keyword>
<dbReference type="AlphaFoldDB" id="A0A9X7YEA3"/>
<feature type="coiled-coil region" evidence="1">
    <location>
        <begin position="566"/>
        <end position="593"/>
    </location>
</feature>
<feature type="coiled-coil region" evidence="1">
    <location>
        <begin position="224"/>
        <end position="335"/>
    </location>
</feature>
<dbReference type="Proteomes" id="UP000515377">
    <property type="component" value="Chromosome"/>
</dbReference>
<evidence type="ECO:0000313" key="3">
    <source>
        <dbReference type="Proteomes" id="UP000515377"/>
    </source>
</evidence>
<sequence length="1098" mass="110107">MSLKTSLIITGDSATAQAAVNALTDAVNKTGKAAADTAAPADAMGKAVDGIADSAEDAAGAIGALDGAIGDIAGSAADAAGTSEALGGALDDIGTGARNAGKDAGFLGSILSDASGAIKDAISGALGLDGALDSMGGATQESSKLAGELEGKLGDMAKGALESSAAQGAIAKASGVAATAMSGFGVSAATVEAILTGGLSLALTAVIGFLSGFAAEALSGSDALGQQEDAAASLTEQIDALNKALERETQTQYTARVETLNHAEAQRTLAVRTIEARKALLEKAIAEQKQVPGWSPVGGAQAIQQAASMSANAAVADLQAQVAEAEAALVKANKAVSGSRQYFVDRGVQAATDPRARATLTFDQGLDRLDRRRNQISETQYARERAQLERERAAALDAVSEAEKKASASGKSLSNSRSAASAADRAAAEATKKLQAELEGVIGRYDPARKAAADYAEELERIAKLKDAGKISADDAANYRAQASAAYLSKAIDVSGIKELAEQEQAAIAASGAIDKIVQSINDETAALGVLNPVQRELLNYRQQLAALSPEERAAAEARIAGALAEKNATQEVARATEEARRAQEQLGNMAVDAFTAIVAGGQKASDVIGRLAETIAAAAIQATLFGTGPLAAMLNGASLPSTGGANASAQGVAADAIGKSVSKSLEGSLDKVFGSKGSFGKTLQNAGLGYAAGSLTGSKTGGAIGGAIGGAVGKELLGSALGSLGQFAGPIGAIAGGLLGGAIGGMLKKTKTGAANITSVDGDATLSGNSSKFKAAASGAAGSVQDGLSSIADQLGGAIGSFNVTIGQRHGDWRVRTGTGSLKVAKGAKEFDDDQAGAIAYAIQLAVSQGAVTGLSAAVNKALKSSPDLDKALEEALKVSEIETLMGGLGAEIANEFKSFEATAKERVRIATQYGFDVAAIEKKNAEDRAALVESLLEEQVGSLQRLVDEMTSGSLFEGTALEQRDAILAEIEKAKADLAAGKDGASDTLASLFEQLNTVSKDAYGSTAQYAADRAMILDEARKAIAAANAQITAASAGSTSSSDPALATTNQALDENNDQNAELIALLKNLPAALANSLSNGTISLLDTASLARTS</sequence>
<name>A0A9X7YEA3_SPHYA</name>
<evidence type="ECO:0000256" key="1">
    <source>
        <dbReference type="SAM" id="Coils"/>
    </source>
</evidence>
<reference evidence="2 3" key="1">
    <citation type="submission" date="2020-07" db="EMBL/GenBank/DDBJ databases">
        <title>Whole genome sequence of Sphingobium yanoikuyae A3.</title>
        <authorList>
            <person name="Han S.-S."/>
        </authorList>
    </citation>
    <scope>NUCLEOTIDE SEQUENCE [LARGE SCALE GENOMIC DNA]</scope>
    <source>
        <strain evidence="2 3">A3</strain>
    </source>
</reference>
<organism evidence="2 3">
    <name type="scientific">Sphingobium yanoikuyae</name>
    <name type="common">Sphingomonas yanoikuyae</name>
    <dbReference type="NCBI Taxonomy" id="13690"/>
    <lineage>
        <taxon>Bacteria</taxon>
        <taxon>Pseudomonadati</taxon>
        <taxon>Pseudomonadota</taxon>
        <taxon>Alphaproteobacteria</taxon>
        <taxon>Sphingomonadales</taxon>
        <taxon>Sphingomonadaceae</taxon>
        <taxon>Sphingobium</taxon>
    </lineage>
</organism>
<dbReference type="EMBL" id="CP060122">
    <property type="protein sequence ID" value="QNG47427.1"/>
    <property type="molecule type" value="Genomic_DNA"/>
</dbReference>